<name>A0A4S4KAU0_9APHY</name>
<feature type="domain" description="F-box" evidence="1">
    <location>
        <begin position="22"/>
        <end position="68"/>
    </location>
</feature>
<dbReference type="Gene3D" id="1.20.1280.50">
    <property type="match status" value="1"/>
</dbReference>
<proteinExistence type="predicted"/>
<dbReference type="EMBL" id="SGPJ01000362">
    <property type="protein sequence ID" value="THG95065.1"/>
    <property type="molecule type" value="Genomic_DNA"/>
</dbReference>
<dbReference type="Pfam" id="PF12937">
    <property type="entry name" value="F-box-like"/>
    <property type="match status" value="1"/>
</dbReference>
<reference evidence="2 3" key="1">
    <citation type="submission" date="2019-02" db="EMBL/GenBank/DDBJ databases">
        <title>Genome sequencing of the rare red list fungi Phlebia centrifuga.</title>
        <authorList>
            <person name="Buettner E."/>
            <person name="Kellner H."/>
        </authorList>
    </citation>
    <scope>NUCLEOTIDE SEQUENCE [LARGE SCALE GENOMIC DNA]</scope>
    <source>
        <strain evidence="2 3">DSM 108282</strain>
    </source>
</reference>
<protein>
    <recommendedName>
        <fullName evidence="1">F-box domain-containing protein</fullName>
    </recommendedName>
</protein>
<accession>A0A4S4KAU0</accession>
<dbReference type="PROSITE" id="PS50181">
    <property type="entry name" value="FBOX"/>
    <property type="match status" value="1"/>
</dbReference>
<keyword evidence="3" id="KW-1185">Reference proteome</keyword>
<evidence type="ECO:0000313" key="3">
    <source>
        <dbReference type="Proteomes" id="UP000309038"/>
    </source>
</evidence>
<dbReference type="Proteomes" id="UP000309038">
    <property type="component" value="Unassembled WGS sequence"/>
</dbReference>
<gene>
    <name evidence="2" type="ORF">EW026_g6518</name>
</gene>
<dbReference type="SUPFAM" id="SSF81383">
    <property type="entry name" value="F-box domain"/>
    <property type="match status" value="1"/>
</dbReference>
<evidence type="ECO:0000313" key="2">
    <source>
        <dbReference type="EMBL" id="THG95065.1"/>
    </source>
</evidence>
<sequence length="482" mass="52849">MGSILTKRTRVEMITTKSTKAPLDLLRLGDDLLLQILILLSAKDIVAVRETCKYLSCVSSSRYLWHHLLRRDVVKQYAPIPSYRKPNLELSSQQLELLTRRALRLDSSPQEPTIVRFDQTRSITWIRLVHGQWMLVASSSPKESTLSLYSSTSFQDGKPELLASTQLPGPVSSGEVEVQEDQLVVALCFQSPERMVTVLSVRQCENSLSFLELSRFAGLSHIRCLRKDLIGCGVQGEINAPCVANWRTGEVVTFSAPEVDGRCLAMTLRDGICAVVIGETLYIHSLLADGRTELAQTIYLSHVVGNVVISGESESSPVSDAATAPERFQLFITNKTGIYVYSVRQQDSTTFSADLIVEEETKPGASQSARPSYPLFGGSTSRVSWIYAPTSFFDRQPHLVTAKIQRKDGEAKTCAAELSVVSECKDSKLPALYTLPVMHYDDGAGLMAIGNACGQLALCSFGGSMPSGLAGCFRDVPVPRMV</sequence>
<dbReference type="InterPro" id="IPR036047">
    <property type="entry name" value="F-box-like_dom_sf"/>
</dbReference>
<dbReference type="AlphaFoldDB" id="A0A4S4KAU0"/>
<dbReference type="InterPro" id="IPR001810">
    <property type="entry name" value="F-box_dom"/>
</dbReference>
<evidence type="ECO:0000259" key="1">
    <source>
        <dbReference type="PROSITE" id="PS50181"/>
    </source>
</evidence>
<organism evidence="2 3">
    <name type="scientific">Hermanssonia centrifuga</name>
    <dbReference type="NCBI Taxonomy" id="98765"/>
    <lineage>
        <taxon>Eukaryota</taxon>
        <taxon>Fungi</taxon>
        <taxon>Dikarya</taxon>
        <taxon>Basidiomycota</taxon>
        <taxon>Agaricomycotina</taxon>
        <taxon>Agaricomycetes</taxon>
        <taxon>Polyporales</taxon>
        <taxon>Meruliaceae</taxon>
        <taxon>Hermanssonia</taxon>
    </lineage>
</organism>
<comment type="caution">
    <text evidence="2">The sequence shown here is derived from an EMBL/GenBank/DDBJ whole genome shotgun (WGS) entry which is preliminary data.</text>
</comment>